<evidence type="ECO:0000313" key="2">
    <source>
        <dbReference type="EMBL" id="OXA63990.1"/>
    </source>
</evidence>
<dbReference type="AlphaFoldDB" id="A0A226F3Q4"/>
<dbReference type="STRING" id="158441.A0A226F3Q4"/>
<gene>
    <name evidence="2" type="ORF">Fcan01_01402</name>
</gene>
<evidence type="ECO:0000313" key="3">
    <source>
        <dbReference type="Proteomes" id="UP000198287"/>
    </source>
</evidence>
<keyword evidence="3" id="KW-1185">Reference proteome</keyword>
<feature type="signal peptide" evidence="1">
    <location>
        <begin position="1"/>
        <end position="22"/>
    </location>
</feature>
<dbReference type="OMA" id="NECNGAF"/>
<proteinExistence type="predicted"/>
<accession>A0A226F3Q4</accession>
<dbReference type="EMBL" id="LNIX01000001">
    <property type="protein sequence ID" value="OXA63990.1"/>
    <property type="molecule type" value="Genomic_DNA"/>
</dbReference>
<organism evidence="2 3">
    <name type="scientific">Folsomia candida</name>
    <name type="common">Springtail</name>
    <dbReference type="NCBI Taxonomy" id="158441"/>
    <lineage>
        <taxon>Eukaryota</taxon>
        <taxon>Metazoa</taxon>
        <taxon>Ecdysozoa</taxon>
        <taxon>Arthropoda</taxon>
        <taxon>Hexapoda</taxon>
        <taxon>Collembola</taxon>
        <taxon>Entomobryomorpha</taxon>
        <taxon>Isotomoidea</taxon>
        <taxon>Isotomidae</taxon>
        <taxon>Proisotominae</taxon>
        <taxon>Folsomia</taxon>
    </lineage>
</organism>
<dbReference type="Proteomes" id="UP000198287">
    <property type="component" value="Unassembled WGS sequence"/>
</dbReference>
<feature type="chain" id="PRO_5012533633" evidence="1">
    <location>
        <begin position="23"/>
        <end position="293"/>
    </location>
</feature>
<evidence type="ECO:0000256" key="1">
    <source>
        <dbReference type="SAM" id="SignalP"/>
    </source>
</evidence>
<sequence length="293" mass="32304">MAKYLGIVLSSLFLFLVTGTNAVFWDDLRVTWGPGPAIGFFSRLPRVVTTAVEQGWVDAGSTSCENDGLFSGFRYKLRNENEIAVLFDKNGIIAGVQVLLPKQEILSPNNTFRYDLVPMYQNETFNGIDFFVLTAYFVPPASICTTGRTLFDLMTEGTGTGLWFQNGASPNNQIDVPLTRPEAAEVGWTNCECFPGMGLHNFFEVETWAETDCNTIQPTQATFNLAGEMTGFVLQSSGRVSSTRFESPPNEALYAIIGVDRVPQCLIDNNNAAGTSTMHFYFVDEPWLLACSA</sequence>
<keyword evidence="1" id="KW-0732">Signal</keyword>
<reference evidence="2 3" key="1">
    <citation type="submission" date="2015-12" db="EMBL/GenBank/DDBJ databases">
        <title>The genome of Folsomia candida.</title>
        <authorList>
            <person name="Faddeeva A."/>
            <person name="Derks M.F."/>
            <person name="Anvar Y."/>
            <person name="Smit S."/>
            <person name="Van Straalen N."/>
            <person name="Roelofs D."/>
        </authorList>
    </citation>
    <scope>NUCLEOTIDE SEQUENCE [LARGE SCALE GENOMIC DNA]</scope>
    <source>
        <strain evidence="2 3">VU population</strain>
        <tissue evidence="2">Whole body</tissue>
    </source>
</reference>
<name>A0A226F3Q4_FOLCA</name>
<dbReference type="OrthoDB" id="6042561at2759"/>
<protein>
    <submittedName>
        <fullName evidence="2">Uncharacterized protein</fullName>
    </submittedName>
</protein>
<comment type="caution">
    <text evidence="2">The sequence shown here is derived from an EMBL/GenBank/DDBJ whole genome shotgun (WGS) entry which is preliminary data.</text>
</comment>